<feature type="region of interest" description="Disordered" evidence="1">
    <location>
        <begin position="1"/>
        <end position="36"/>
    </location>
</feature>
<evidence type="ECO:0000313" key="3">
    <source>
        <dbReference type="Proteomes" id="UP000187429"/>
    </source>
</evidence>
<evidence type="ECO:0000313" key="2">
    <source>
        <dbReference type="EMBL" id="OMJ11210.1"/>
    </source>
</evidence>
<feature type="compositionally biased region" description="Polar residues" evidence="1">
    <location>
        <begin position="20"/>
        <end position="30"/>
    </location>
</feature>
<proteinExistence type="predicted"/>
<accession>A0A1R1X998</accession>
<keyword evidence="3" id="KW-1185">Reference proteome</keyword>
<protein>
    <submittedName>
        <fullName evidence="2">Uncharacterized protein</fullName>
    </submittedName>
</protein>
<organism evidence="2 3">
    <name type="scientific">Smittium culicis</name>
    <dbReference type="NCBI Taxonomy" id="133412"/>
    <lineage>
        <taxon>Eukaryota</taxon>
        <taxon>Fungi</taxon>
        <taxon>Fungi incertae sedis</taxon>
        <taxon>Zoopagomycota</taxon>
        <taxon>Kickxellomycotina</taxon>
        <taxon>Harpellomycetes</taxon>
        <taxon>Harpellales</taxon>
        <taxon>Legeriomycetaceae</taxon>
        <taxon>Smittium</taxon>
    </lineage>
</organism>
<evidence type="ECO:0000256" key="1">
    <source>
        <dbReference type="SAM" id="MobiDB-lite"/>
    </source>
</evidence>
<dbReference type="EMBL" id="LSSM01006205">
    <property type="protein sequence ID" value="OMJ11210.1"/>
    <property type="molecule type" value="Genomic_DNA"/>
</dbReference>
<name>A0A1R1X998_9FUNG</name>
<reference evidence="3" key="1">
    <citation type="submission" date="2017-01" db="EMBL/GenBank/DDBJ databases">
        <authorList>
            <person name="Wang Y."/>
            <person name="White M."/>
            <person name="Kvist S."/>
            <person name="Moncalvo J.-M."/>
        </authorList>
    </citation>
    <scope>NUCLEOTIDE SEQUENCE [LARGE SCALE GENOMIC DNA]</scope>
    <source>
        <strain evidence="3">ID-206-W2</strain>
    </source>
</reference>
<dbReference type="AlphaFoldDB" id="A0A1R1X998"/>
<sequence length="106" mass="11943">MDFSEEEKDIAIKKEPGLSECSSDSDGNKPTTEEGKKFRKEMNAVYAEYKSETKEYDAKVAAIRNNPELSKKLSEKYRGRVVRSPDRCRLGQPLLLLAGLPNSPFS</sequence>
<dbReference type="Proteomes" id="UP000187429">
    <property type="component" value="Unassembled WGS sequence"/>
</dbReference>
<comment type="caution">
    <text evidence="2">The sequence shown here is derived from an EMBL/GenBank/DDBJ whole genome shotgun (WGS) entry which is preliminary data.</text>
</comment>
<gene>
    <name evidence="2" type="ORF">AYI69_g9917</name>
</gene>